<dbReference type="PANTHER" id="PTHR43566:SF1">
    <property type="entry name" value="AAA+ ATPASE DOMAIN-CONTAINING PROTEIN"/>
    <property type="match status" value="1"/>
</dbReference>
<dbReference type="PANTHER" id="PTHR43566">
    <property type="entry name" value="CONSERVED PROTEIN"/>
    <property type="match status" value="1"/>
</dbReference>
<evidence type="ECO:0000259" key="2">
    <source>
        <dbReference type="Pfam" id="PF13635"/>
    </source>
</evidence>
<dbReference type="InterPro" id="IPR027417">
    <property type="entry name" value="P-loop_NTPase"/>
</dbReference>
<dbReference type="InterPro" id="IPR041682">
    <property type="entry name" value="AAA_14"/>
</dbReference>
<accession>A0A0G1A8G4</accession>
<gene>
    <name evidence="3" type="ORF">UV20_C0002G0003</name>
</gene>
<dbReference type="Gene3D" id="3.40.50.300">
    <property type="entry name" value="P-loop containing nucleotide triphosphate hydrolases"/>
    <property type="match status" value="1"/>
</dbReference>
<dbReference type="EMBL" id="LCDO01000002">
    <property type="protein sequence ID" value="KKS57214.1"/>
    <property type="molecule type" value="Genomic_DNA"/>
</dbReference>
<dbReference type="Pfam" id="PF13173">
    <property type="entry name" value="AAA_14"/>
    <property type="match status" value="1"/>
</dbReference>
<evidence type="ECO:0000259" key="1">
    <source>
        <dbReference type="Pfam" id="PF13173"/>
    </source>
</evidence>
<dbReference type="SUPFAM" id="SSF52540">
    <property type="entry name" value="P-loop containing nucleoside triphosphate hydrolases"/>
    <property type="match status" value="1"/>
</dbReference>
<feature type="domain" description="AAA" evidence="1">
    <location>
        <begin position="17"/>
        <end position="140"/>
    </location>
</feature>
<dbReference type="AlphaFoldDB" id="A0A0G1A8G4"/>
<feature type="domain" description="DUF4143" evidence="2">
    <location>
        <begin position="200"/>
        <end position="355"/>
    </location>
</feature>
<organism evidence="3 4">
    <name type="scientific">Candidatus Magasanikbacteria bacterium GW2011_GWA2_42_32</name>
    <dbReference type="NCBI Taxonomy" id="1619039"/>
    <lineage>
        <taxon>Bacteria</taxon>
        <taxon>Candidatus Magasanikiibacteriota</taxon>
    </lineage>
</organism>
<dbReference type="InterPro" id="IPR025420">
    <property type="entry name" value="DUF4143"/>
</dbReference>
<proteinExistence type="predicted"/>
<protein>
    <submittedName>
        <fullName evidence="3">AAA ATPase</fullName>
    </submittedName>
</protein>
<sequence length="385" mass="44145">MYIHRQAEEIMQKKLKNNKILLILGARQVGKTTLVKHVLEGKKTLFLNLDITVDKDKFLALSALSPREATKNINADYLIIDEAQRLSETGRIVKGWYDYGVPFKIILLGSSSLNLLNQSAESLTGRNEKIFLPPFLFKEIISVAEWYLSTLSWQEINKNFSLAVQASLMSNLAYGSYPEVAVSADKENILADLASDYLWKDILQIGEVKNPEMIKRMLMLLAHQIGSEVSVNELANSLGMVRPTIEKYLDLLEQSFVIFRLPAFSTNARKEVVKSKKIYFYDVGIRNAILKEFSISPLRSDIGALWENWVIAELYKENLLLDNKKDFYFWRSRAGSEIDLLMKAGEKMSAYEIKWQKKNIKTQAFTDKYKIPVKVLHHNNPFFCG</sequence>
<comment type="caution">
    <text evidence="3">The sequence shown here is derived from an EMBL/GenBank/DDBJ whole genome shotgun (WGS) entry which is preliminary data.</text>
</comment>
<dbReference type="SUPFAM" id="SSF46785">
    <property type="entry name" value="Winged helix' DNA-binding domain"/>
    <property type="match status" value="1"/>
</dbReference>
<name>A0A0G1A8G4_9BACT</name>
<evidence type="ECO:0000313" key="4">
    <source>
        <dbReference type="Proteomes" id="UP000034837"/>
    </source>
</evidence>
<reference evidence="3 4" key="1">
    <citation type="journal article" date="2015" name="Nature">
        <title>rRNA introns, odd ribosomes, and small enigmatic genomes across a large radiation of phyla.</title>
        <authorList>
            <person name="Brown C.T."/>
            <person name="Hug L.A."/>
            <person name="Thomas B.C."/>
            <person name="Sharon I."/>
            <person name="Castelle C.J."/>
            <person name="Singh A."/>
            <person name="Wilkins M.J."/>
            <person name="Williams K.H."/>
            <person name="Banfield J.F."/>
        </authorList>
    </citation>
    <scope>NUCLEOTIDE SEQUENCE [LARGE SCALE GENOMIC DNA]</scope>
</reference>
<evidence type="ECO:0000313" key="3">
    <source>
        <dbReference type="EMBL" id="KKS57214.1"/>
    </source>
</evidence>
<dbReference type="Proteomes" id="UP000034837">
    <property type="component" value="Unassembled WGS sequence"/>
</dbReference>
<dbReference type="Pfam" id="PF13635">
    <property type="entry name" value="DUF4143"/>
    <property type="match status" value="1"/>
</dbReference>
<dbReference type="InterPro" id="IPR036390">
    <property type="entry name" value="WH_DNA-bd_sf"/>
</dbReference>